<sequence>MGPLCPRWLSGLEKAPCPPLEPRSRADCPCPEERQMGCPVNSLISNVNQIQAHDIR</sequence>
<keyword evidence="3" id="KW-1185">Reference proteome</keyword>
<accession>A0A2K6SLN2</accession>
<dbReference type="Proteomes" id="UP000233220">
    <property type="component" value="Unplaced"/>
</dbReference>
<dbReference type="GeneTree" id="ENSGT00860000134527"/>
<name>A0A2K6SLN2_SAIBB</name>
<dbReference type="AlphaFoldDB" id="A0A2K6SLN2"/>
<evidence type="ECO:0000256" key="1">
    <source>
        <dbReference type="SAM" id="MobiDB-lite"/>
    </source>
</evidence>
<proteinExistence type="predicted"/>
<organism evidence="2 3">
    <name type="scientific">Saimiri boliviensis boliviensis</name>
    <name type="common">Bolivian squirrel monkey</name>
    <dbReference type="NCBI Taxonomy" id="39432"/>
    <lineage>
        <taxon>Eukaryota</taxon>
        <taxon>Metazoa</taxon>
        <taxon>Chordata</taxon>
        <taxon>Craniata</taxon>
        <taxon>Vertebrata</taxon>
        <taxon>Euteleostomi</taxon>
        <taxon>Mammalia</taxon>
        <taxon>Eutheria</taxon>
        <taxon>Euarchontoglires</taxon>
        <taxon>Primates</taxon>
        <taxon>Haplorrhini</taxon>
        <taxon>Platyrrhini</taxon>
        <taxon>Cebidae</taxon>
        <taxon>Saimiriinae</taxon>
        <taxon>Saimiri</taxon>
    </lineage>
</organism>
<evidence type="ECO:0000313" key="3">
    <source>
        <dbReference type="Proteomes" id="UP000233220"/>
    </source>
</evidence>
<protein>
    <submittedName>
        <fullName evidence="2">Uncharacterized protein</fullName>
    </submittedName>
</protein>
<dbReference type="OMA" id="IRDMYLC"/>
<evidence type="ECO:0000313" key="2">
    <source>
        <dbReference type="Ensembl" id="ENSSBOP00000008277.1"/>
    </source>
</evidence>
<dbReference type="Ensembl" id="ENSSBOT00000025035.1">
    <property type="protein sequence ID" value="ENSSBOP00000008277.1"/>
    <property type="gene ID" value="ENSSBOG00000021052.1"/>
</dbReference>
<feature type="region of interest" description="Disordered" evidence="1">
    <location>
        <begin position="1"/>
        <end position="24"/>
    </location>
</feature>
<dbReference type="Ensembl" id="ENSSBOT00000041544.1">
    <property type="protein sequence ID" value="ENSSBOP00000024684.1"/>
    <property type="gene ID" value="ENSSBOG00000028816.1"/>
</dbReference>
<reference evidence="2" key="1">
    <citation type="submission" date="2025-05" db="UniProtKB">
        <authorList>
            <consortium name="Ensembl"/>
        </authorList>
    </citation>
    <scope>IDENTIFICATION</scope>
</reference>